<keyword evidence="5" id="KW-0131">Cell cycle</keyword>
<dbReference type="AlphaFoldDB" id="A0A2P5BZG3"/>
<evidence type="ECO:0000313" key="9">
    <source>
        <dbReference type="EMBL" id="PON54149.1"/>
    </source>
</evidence>
<evidence type="ECO:0000256" key="3">
    <source>
        <dbReference type="ARBA" id="ARBA00022776"/>
    </source>
</evidence>
<dbReference type="Proteomes" id="UP000237105">
    <property type="component" value="Unassembled WGS sequence"/>
</dbReference>
<dbReference type="GO" id="GO:0031625">
    <property type="term" value="F:ubiquitin protein ligase binding"/>
    <property type="evidence" value="ECO:0007669"/>
    <property type="project" value="InterPro"/>
</dbReference>
<dbReference type="PROSITE" id="PS50069">
    <property type="entry name" value="CULLIN_2"/>
    <property type="match status" value="1"/>
</dbReference>
<dbReference type="InterPro" id="IPR016158">
    <property type="entry name" value="Cullin_homology"/>
</dbReference>
<dbReference type="EMBL" id="JXTB01000198">
    <property type="protein sequence ID" value="PON54149.1"/>
    <property type="molecule type" value="Genomic_DNA"/>
</dbReference>
<dbReference type="InterPro" id="IPR036390">
    <property type="entry name" value="WH_DNA-bd_sf"/>
</dbReference>
<dbReference type="InterPro" id="IPR057975">
    <property type="entry name" value="TPR_ANAPC2"/>
</dbReference>
<comment type="similarity">
    <text evidence="6">Belongs to the cullin family.</text>
</comment>
<dbReference type="GO" id="GO:0051301">
    <property type="term" value="P:cell division"/>
    <property type="evidence" value="ECO:0007669"/>
    <property type="project" value="UniProtKB-KW"/>
</dbReference>
<evidence type="ECO:0000259" key="8">
    <source>
        <dbReference type="PROSITE" id="PS50069"/>
    </source>
</evidence>
<dbReference type="GO" id="GO:0007091">
    <property type="term" value="P:metaphase/anaphase transition of mitotic cell cycle"/>
    <property type="evidence" value="ECO:0007669"/>
    <property type="project" value="TreeGrafter"/>
</dbReference>
<sequence>MEDWSSSPFNLGILDSLTDDAIQEIVDSYNDFCAATQVLLHGAGDLSVGSEFVAHVHGLCKHGLDSLVRDHFLRALEGTFQKNGAFKFWRHFDAYGNGTELEMNNCNPDSGDEVQEVLCKALEGISMEKQYQEKCLLMLVHALQSFKDHVSGGSHSSDADRVYLLSKYQMLVSSVLTATLPRHFPDMLNWYFKERLEELSSIMAGDDSEIQDDDGMGLEERSTMSSGAVQMEIDDSSIQGRFSENNKLVKNIGKIVRDLRNLGFTSMTEDAYASAIFLLLKAKVHDLAGDDYRSSVLESVKGWIQAVPLQFLNALLAYLGDSISYDTVSSGLKSPLAARPSSFYPGIDTPSEGLVRWQLRLEYFAYETLQDLRIAKLFEIIVDYPDSLPAIEDLKQCLEYTGQHSKLVESFISALRYRLLTAGASTNDILHQYVSTIKALRTIDPAGVFLEAVGEPIRDYLRGRKDTIKCIVTMLTDGTGGNSNISGNTGDSLLEELNRDEQSQENTGLDDDFHTDDKQAWINAARWEPDPVEADPLKGSRNRRKVDILGMIVGIVGSKDQLVNEYRVMLAEKLLNKSGYDIDTELRTLELLKIHFGESSMQKCEIMLNDLIGSKRTNSNIKATINQLSRTGSETEGTGLPMDILDATIISSNFWPQIQDESLNIPPPVDQLLSDYSKRFNEIKTPRKLMWKKNLGAVKLELQFEDRKMQFTVPPVQAAIIMKFQDQASWTSKNLAAAIGIPIDVLNRRINFWISKGVIAETLGADSNSHVFTLMEGVGDTGKSVGNSGNSEDLVGDEEGERSVASVEDQLRKEMTVYEKFIMGMLTNFGSMALDRIHNTLKMFCVADPSYDKSLQQLQSFLSGLVSEEMLELRDGMYSLKK</sequence>
<dbReference type="GO" id="GO:0006511">
    <property type="term" value="P:ubiquitin-dependent protein catabolic process"/>
    <property type="evidence" value="ECO:0007669"/>
    <property type="project" value="InterPro"/>
</dbReference>
<evidence type="ECO:0000256" key="4">
    <source>
        <dbReference type="ARBA" id="ARBA00022786"/>
    </source>
</evidence>
<dbReference type="PANTHER" id="PTHR45957">
    <property type="entry name" value="ANAPHASE-PROMOTING COMPLEX SUBUNIT 2"/>
    <property type="match status" value="1"/>
</dbReference>
<keyword evidence="10" id="KW-1185">Reference proteome</keyword>
<organism evidence="9 10">
    <name type="scientific">Parasponia andersonii</name>
    <name type="common">Sponia andersonii</name>
    <dbReference type="NCBI Taxonomy" id="3476"/>
    <lineage>
        <taxon>Eukaryota</taxon>
        <taxon>Viridiplantae</taxon>
        <taxon>Streptophyta</taxon>
        <taxon>Embryophyta</taxon>
        <taxon>Tracheophyta</taxon>
        <taxon>Spermatophyta</taxon>
        <taxon>Magnoliopsida</taxon>
        <taxon>eudicotyledons</taxon>
        <taxon>Gunneridae</taxon>
        <taxon>Pentapetalae</taxon>
        <taxon>rosids</taxon>
        <taxon>fabids</taxon>
        <taxon>Rosales</taxon>
        <taxon>Cannabaceae</taxon>
        <taxon>Parasponia</taxon>
    </lineage>
</organism>
<dbReference type="Gene3D" id="1.20.1310.10">
    <property type="entry name" value="Cullin Repeats"/>
    <property type="match status" value="1"/>
</dbReference>
<dbReference type="SUPFAM" id="SSF75632">
    <property type="entry name" value="Cullin homology domain"/>
    <property type="match status" value="1"/>
</dbReference>
<dbReference type="Pfam" id="PF26557">
    <property type="entry name" value="Cullin_AB"/>
    <property type="match status" value="1"/>
</dbReference>
<dbReference type="PANTHER" id="PTHR45957:SF1">
    <property type="entry name" value="ANAPHASE-PROMOTING COMPLEX SUBUNIT 2"/>
    <property type="match status" value="1"/>
</dbReference>
<name>A0A2P5BZG3_PARAD</name>
<protein>
    <recommendedName>
        <fullName evidence="1">Anaphase-promoting complex subunit 2</fullName>
    </recommendedName>
</protein>
<feature type="domain" description="Cullin family profile" evidence="8">
    <location>
        <begin position="551"/>
        <end position="754"/>
    </location>
</feature>
<dbReference type="InterPro" id="IPR044554">
    <property type="entry name" value="ANAPC2"/>
</dbReference>
<dbReference type="InterPro" id="IPR014786">
    <property type="entry name" value="ANAPC2_C"/>
</dbReference>
<evidence type="ECO:0000256" key="2">
    <source>
        <dbReference type="ARBA" id="ARBA00022618"/>
    </source>
</evidence>
<reference evidence="10" key="1">
    <citation type="submission" date="2016-06" db="EMBL/GenBank/DDBJ databases">
        <title>Parallel loss of symbiosis genes in relatives of nitrogen-fixing non-legume Parasponia.</title>
        <authorList>
            <person name="Van Velzen R."/>
            <person name="Holmer R."/>
            <person name="Bu F."/>
            <person name="Rutten L."/>
            <person name="Van Zeijl A."/>
            <person name="Liu W."/>
            <person name="Santuari L."/>
            <person name="Cao Q."/>
            <person name="Sharma T."/>
            <person name="Shen D."/>
            <person name="Roswanjaya Y."/>
            <person name="Wardhani T."/>
            <person name="Kalhor M.S."/>
            <person name="Jansen J."/>
            <person name="Van den Hoogen J."/>
            <person name="Gungor B."/>
            <person name="Hartog M."/>
            <person name="Hontelez J."/>
            <person name="Verver J."/>
            <person name="Yang W.-C."/>
            <person name="Schijlen E."/>
            <person name="Repin R."/>
            <person name="Schilthuizen M."/>
            <person name="Schranz E."/>
            <person name="Heidstra R."/>
            <person name="Miyata K."/>
            <person name="Fedorova E."/>
            <person name="Kohlen W."/>
            <person name="Bisseling T."/>
            <person name="Smit S."/>
            <person name="Geurts R."/>
        </authorList>
    </citation>
    <scope>NUCLEOTIDE SEQUENCE [LARGE SCALE GENOMIC DNA]</scope>
    <source>
        <strain evidence="10">cv. WU1-14</strain>
    </source>
</reference>
<dbReference type="OrthoDB" id="5581181at2759"/>
<feature type="region of interest" description="Disordered" evidence="7">
    <location>
        <begin position="783"/>
        <end position="802"/>
    </location>
</feature>
<evidence type="ECO:0000256" key="5">
    <source>
        <dbReference type="ARBA" id="ARBA00023306"/>
    </source>
</evidence>
<dbReference type="FunFam" id="1.10.10.10:FF:000331">
    <property type="entry name" value="Anaphase-promoting complex subunit 2"/>
    <property type="match status" value="1"/>
</dbReference>
<dbReference type="SUPFAM" id="SSF46785">
    <property type="entry name" value="Winged helix' DNA-binding domain"/>
    <property type="match status" value="1"/>
</dbReference>
<evidence type="ECO:0000313" key="10">
    <source>
        <dbReference type="Proteomes" id="UP000237105"/>
    </source>
</evidence>
<accession>A0A2P5BZG3</accession>
<dbReference type="SMART" id="SM00182">
    <property type="entry name" value="CULLIN"/>
    <property type="match status" value="1"/>
</dbReference>
<evidence type="ECO:0000256" key="1">
    <source>
        <dbReference type="ARBA" id="ARBA00016068"/>
    </source>
</evidence>
<dbReference type="Pfam" id="PF25773">
    <property type="entry name" value="TPR_ANAPC2"/>
    <property type="match status" value="1"/>
</dbReference>
<evidence type="ECO:0000256" key="7">
    <source>
        <dbReference type="SAM" id="MobiDB-lite"/>
    </source>
</evidence>
<comment type="caution">
    <text evidence="9">The sequence shown here is derived from an EMBL/GenBank/DDBJ whole genome shotgun (WGS) entry which is preliminary data.</text>
</comment>
<keyword evidence="4" id="KW-0833">Ubl conjugation pathway</keyword>
<evidence type="ECO:0000256" key="6">
    <source>
        <dbReference type="PROSITE-ProRule" id="PRU00330"/>
    </source>
</evidence>
<dbReference type="Gene3D" id="1.10.10.10">
    <property type="entry name" value="Winged helix-like DNA-binding domain superfamily/Winged helix DNA-binding domain"/>
    <property type="match status" value="1"/>
</dbReference>
<gene>
    <name evidence="9" type="ORF">PanWU01x14_196980</name>
</gene>
<keyword evidence="3" id="KW-0498">Mitosis</keyword>
<dbReference type="InterPro" id="IPR036317">
    <property type="entry name" value="Cullin_homology_sf"/>
</dbReference>
<dbReference type="InterPro" id="IPR036388">
    <property type="entry name" value="WH-like_DNA-bd_sf"/>
</dbReference>
<dbReference type="Gene3D" id="3.30.230.130">
    <property type="entry name" value="Cullin, Chain C, Domain 2"/>
    <property type="match status" value="1"/>
</dbReference>
<dbReference type="Pfam" id="PF08672">
    <property type="entry name" value="ANAPC2"/>
    <property type="match status" value="1"/>
</dbReference>
<dbReference type="GO" id="GO:0070979">
    <property type="term" value="P:protein K11-linked ubiquitination"/>
    <property type="evidence" value="ECO:0007669"/>
    <property type="project" value="TreeGrafter"/>
</dbReference>
<dbReference type="FunFam" id="1.20.1310.10:FF:000032">
    <property type="entry name" value="Anaphase-promoting complex subunit 2"/>
    <property type="match status" value="1"/>
</dbReference>
<proteinExistence type="inferred from homology"/>
<dbReference type="STRING" id="3476.A0A2P5BZG3"/>
<dbReference type="InterPro" id="IPR059120">
    <property type="entry name" value="Cullin-like_AB"/>
</dbReference>
<dbReference type="SMART" id="SM01013">
    <property type="entry name" value="APC2"/>
    <property type="match status" value="1"/>
</dbReference>
<dbReference type="GO" id="GO:0005680">
    <property type="term" value="C:anaphase-promoting complex"/>
    <property type="evidence" value="ECO:0007669"/>
    <property type="project" value="TreeGrafter"/>
</dbReference>
<keyword evidence="2" id="KW-0132">Cell division</keyword>